<comment type="caution">
    <text evidence="12">The sequence shown here is derived from an EMBL/GenBank/DDBJ whole genome shotgun (WGS) entry which is preliminary data.</text>
</comment>
<keyword evidence="9" id="KW-0051">Antiviral defense</keyword>
<proteinExistence type="inferred from homology"/>
<dbReference type="SMART" id="SM00487">
    <property type="entry name" value="DEXDc"/>
    <property type="match status" value="1"/>
</dbReference>
<gene>
    <name evidence="12" type="ORF">AKJ38_01495</name>
</gene>
<dbReference type="CDD" id="cd09641">
    <property type="entry name" value="Cas3''_I"/>
    <property type="match status" value="1"/>
</dbReference>
<dbReference type="Gene3D" id="1.10.3210.30">
    <property type="match status" value="1"/>
</dbReference>
<comment type="similarity">
    <text evidence="1">In the N-terminal section; belongs to the CRISPR-associated nuclease Cas3-HD family.</text>
</comment>
<dbReference type="InterPro" id="IPR027417">
    <property type="entry name" value="P-loop_NTPase"/>
</dbReference>
<keyword evidence="13" id="KW-1185">Reference proteome</keyword>
<evidence type="ECO:0000256" key="1">
    <source>
        <dbReference type="ARBA" id="ARBA00006847"/>
    </source>
</evidence>
<dbReference type="NCBIfam" id="TIGR01596">
    <property type="entry name" value="cas3_HD"/>
    <property type="match status" value="1"/>
</dbReference>
<dbReference type="GO" id="GO:0051607">
    <property type="term" value="P:defense response to virus"/>
    <property type="evidence" value="ECO:0007669"/>
    <property type="project" value="UniProtKB-KW"/>
</dbReference>
<feature type="domain" description="HD Cas3-type" evidence="11">
    <location>
        <begin position="25"/>
        <end position="240"/>
    </location>
</feature>
<keyword evidence="6" id="KW-0378">Hydrolase</keyword>
<dbReference type="EMBL" id="LHXS01000017">
    <property type="protein sequence ID" value="KXA97326.1"/>
    <property type="molecule type" value="Genomic_DNA"/>
</dbReference>
<comment type="similarity">
    <text evidence="2">In the central section; belongs to the CRISPR-associated helicase Cas3 family.</text>
</comment>
<sequence>MIEELIEESTLKILGEKRRVLAHRIDEKEESLSEHAEKTRTVLNYLIEENEKPIRTLYNSLSADNGLEVNYQEFLTILLRLGEFHDVGKFNPIFQREKLDNDDFADMEIPSGLELSSQHSFVSSIFYLLHLYRNYNLEENMPLLSLPFIVQGHHTRVKNIHEGEYGIVSLGQNEKFSNHLETFFYLCSLLEDYQDEDIQKDLNKLRDLYKKFFKALSSQSANLSFFYNYIYSLLIKADFISSSYSSKPLTELENDLEKFDDGIDSKLFSEMKEGFEEKQKEFEEKTDESTLNPVRKEMFTEAMGRLEEGLENDKSVFYLNMPTGGGKTHTALGLALSLIKQTENDRIIYSLPHTSLLEQNYGYLSDVLDVDTVNDIRTIYSQTDISPDLEEEYLEKVLTHDDFFNYPIICTTSVSLLNSIIKFGISDKYRFSSLANSVIILDEVQTFPAEYWPEFNYLLNELSEKLNSHIIIMSATVPSLERLKSTRNQDPKYQKDVHYLIKDTENYHKKFERNEIINGIKKINLSEKESLDKLTNYLEDVSWGNFEQNKNHGLIVLNTDERSREVYEELSKKFKNVDTFLLNSTVLPSIKKEIVKMISETYEGDELILVGTQSIEAGMDLSFNFVFRDLSTLESIEQVRGRCNRELEFEKGNVYLMEVKQGDKADSEKIYQDWRLEETEKILKETKMEYDIRDIEKYFDNYIQRINEEISKKIKLNATENINKWNKMKFEEKDNQQNEHKNVFQVDLMPENVNTFTFFVEIELDKSHFTEDELQHLSSLEKEENGYELMSDGKVDGGKILSIYRKELEEIESEYSERKILKKPFSSILSKFTFSSTVPVDQKEIEKHLEKEGPYYVIPNQLVEEDGLYSFEKGLNRKFFQKDDR</sequence>
<keyword evidence="7" id="KW-0347">Helicase</keyword>
<evidence type="ECO:0000256" key="6">
    <source>
        <dbReference type="ARBA" id="ARBA00022801"/>
    </source>
</evidence>
<dbReference type="CDD" id="cd17930">
    <property type="entry name" value="DEXHc_cas3"/>
    <property type="match status" value="1"/>
</dbReference>
<dbReference type="InterPro" id="IPR006474">
    <property type="entry name" value="Helicase_Cas3_CRISPR-ass_core"/>
</dbReference>
<dbReference type="InterPro" id="IPR038257">
    <property type="entry name" value="CRISPR-assoc_Cas3_HD_sf"/>
</dbReference>
<evidence type="ECO:0000256" key="7">
    <source>
        <dbReference type="ARBA" id="ARBA00022806"/>
    </source>
</evidence>
<evidence type="ECO:0000256" key="9">
    <source>
        <dbReference type="ARBA" id="ARBA00023118"/>
    </source>
</evidence>
<dbReference type="PROSITE" id="PS51192">
    <property type="entry name" value="HELICASE_ATP_BIND_1"/>
    <property type="match status" value="1"/>
</dbReference>
<dbReference type="PATRIC" id="fig|1698268.3.peg.275"/>
<dbReference type="Pfam" id="PF18019">
    <property type="entry name" value="Cas3_HD"/>
    <property type="match status" value="1"/>
</dbReference>
<dbReference type="InterPro" id="IPR014001">
    <property type="entry name" value="Helicase_ATP-bd"/>
</dbReference>
<dbReference type="InterPro" id="IPR006483">
    <property type="entry name" value="CRISPR-assoc_Cas3_HD"/>
</dbReference>
<dbReference type="Pfam" id="PF00270">
    <property type="entry name" value="DEAD"/>
    <property type="match status" value="1"/>
</dbReference>
<dbReference type="GO" id="GO:0005524">
    <property type="term" value="F:ATP binding"/>
    <property type="evidence" value="ECO:0007669"/>
    <property type="project" value="UniProtKB-KW"/>
</dbReference>
<dbReference type="Gene3D" id="3.40.50.300">
    <property type="entry name" value="P-loop containing nucleotide triphosphate hydrolases"/>
    <property type="match status" value="2"/>
</dbReference>
<dbReference type="NCBIfam" id="TIGR01587">
    <property type="entry name" value="cas3_core"/>
    <property type="match status" value="1"/>
</dbReference>
<evidence type="ECO:0000256" key="3">
    <source>
        <dbReference type="ARBA" id="ARBA00022722"/>
    </source>
</evidence>
<keyword evidence="4" id="KW-0479">Metal-binding</keyword>
<name>A0A133UT95_9EURY</name>
<keyword evidence="8" id="KW-0067">ATP-binding</keyword>
<organism evidence="12 13">
    <name type="scientific">candidate division MSBL1 archaeon SCGC-AAA259I14</name>
    <dbReference type="NCBI Taxonomy" id="1698268"/>
    <lineage>
        <taxon>Archaea</taxon>
        <taxon>Methanobacteriati</taxon>
        <taxon>Methanobacteriota</taxon>
        <taxon>candidate division MSBL1</taxon>
    </lineage>
</organism>
<dbReference type="Pfam" id="PF22590">
    <property type="entry name" value="Cas3-like_C_2"/>
    <property type="match status" value="1"/>
</dbReference>
<dbReference type="AlphaFoldDB" id="A0A133UT95"/>
<feature type="domain" description="Helicase ATP-binding" evidence="10">
    <location>
        <begin position="308"/>
        <end position="495"/>
    </location>
</feature>
<dbReference type="InterPro" id="IPR054712">
    <property type="entry name" value="Cas3-like_dom"/>
</dbReference>
<dbReference type="GO" id="GO:0004518">
    <property type="term" value="F:nuclease activity"/>
    <property type="evidence" value="ECO:0007669"/>
    <property type="project" value="UniProtKB-KW"/>
</dbReference>
<protein>
    <recommendedName>
        <fullName evidence="14">HD Cas3-type domain-containing protein</fullName>
    </recommendedName>
</protein>
<dbReference type="Proteomes" id="UP000070414">
    <property type="component" value="Unassembled WGS sequence"/>
</dbReference>
<evidence type="ECO:0000256" key="4">
    <source>
        <dbReference type="ARBA" id="ARBA00022723"/>
    </source>
</evidence>
<evidence type="ECO:0000259" key="10">
    <source>
        <dbReference type="PROSITE" id="PS51192"/>
    </source>
</evidence>
<evidence type="ECO:0000313" key="12">
    <source>
        <dbReference type="EMBL" id="KXA97326.1"/>
    </source>
</evidence>
<dbReference type="GO" id="GO:0004386">
    <property type="term" value="F:helicase activity"/>
    <property type="evidence" value="ECO:0007669"/>
    <property type="project" value="UniProtKB-KW"/>
</dbReference>
<dbReference type="GO" id="GO:0016787">
    <property type="term" value="F:hydrolase activity"/>
    <property type="evidence" value="ECO:0007669"/>
    <property type="project" value="UniProtKB-KW"/>
</dbReference>
<dbReference type="GO" id="GO:0003676">
    <property type="term" value="F:nucleic acid binding"/>
    <property type="evidence" value="ECO:0007669"/>
    <property type="project" value="InterPro"/>
</dbReference>
<dbReference type="SUPFAM" id="SSF52540">
    <property type="entry name" value="P-loop containing nucleoside triphosphate hydrolases"/>
    <property type="match status" value="1"/>
</dbReference>
<keyword evidence="5" id="KW-0547">Nucleotide-binding</keyword>
<reference evidence="12 13" key="1">
    <citation type="journal article" date="2016" name="Sci. Rep.">
        <title>Metabolic traits of an uncultured archaeal lineage -MSBL1- from brine pools of the Red Sea.</title>
        <authorList>
            <person name="Mwirichia R."/>
            <person name="Alam I."/>
            <person name="Rashid M."/>
            <person name="Vinu M."/>
            <person name="Ba-Alawi W."/>
            <person name="Anthony Kamau A."/>
            <person name="Kamanda Ngugi D."/>
            <person name="Goker M."/>
            <person name="Klenk H.P."/>
            <person name="Bajic V."/>
            <person name="Stingl U."/>
        </authorList>
    </citation>
    <scope>NUCLEOTIDE SEQUENCE [LARGE SCALE GENOMIC DNA]</scope>
    <source>
        <strain evidence="12">SCGC-AAA259I14</strain>
    </source>
</reference>
<dbReference type="GO" id="GO:0140097">
    <property type="term" value="F:catalytic activity, acting on DNA"/>
    <property type="evidence" value="ECO:0007669"/>
    <property type="project" value="UniProtKB-ARBA"/>
</dbReference>
<evidence type="ECO:0000313" key="13">
    <source>
        <dbReference type="Proteomes" id="UP000070414"/>
    </source>
</evidence>
<dbReference type="GO" id="GO:0046872">
    <property type="term" value="F:metal ion binding"/>
    <property type="evidence" value="ECO:0007669"/>
    <property type="project" value="UniProtKB-KW"/>
</dbReference>
<evidence type="ECO:0008006" key="14">
    <source>
        <dbReference type="Google" id="ProtNLM"/>
    </source>
</evidence>
<evidence type="ECO:0000256" key="8">
    <source>
        <dbReference type="ARBA" id="ARBA00022840"/>
    </source>
</evidence>
<accession>A0A133UT95</accession>
<evidence type="ECO:0000259" key="11">
    <source>
        <dbReference type="PROSITE" id="PS51643"/>
    </source>
</evidence>
<evidence type="ECO:0000256" key="5">
    <source>
        <dbReference type="ARBA" id="ARBA00022741"/>
    </source>
</evidence>
<dbReference type="InterPro" id="IPR011545">
    <property type="entry name" value="DEAD/DEAH_box_helicase_dom"/>
</dbReference>
<dbReference type="PROSITE" id="PS51643">
    <property type="entry name" value="HD_CAS3"/>
    <property type="match status" value="1"/>
</dbReference>
<keyword evidence="3" id="KW-0540">Nuclease</keyword>
<evidence type="ECO:0000256" key="2">
    <source>
        <dbReference type="ARBA" id="ARBA00009046"/>
    </source>
</evidence>